<dbReference type="SUPFAM" id="SSF50630">
    <property type="entry name" value="Acid proteases"/>
    <property type="match status" value="1"/>
</dbReference>
<sequence length="654" mass="73232">MSRFCSSHIKSSEDGAGLQYSLLPSTAIAMETPPSDYRHTNGDFVNDTSTIVIGLQPPPPASAYERALWRARGITTSEIDPSEPGSRGLHVVTKRVPTAVTDSGDDSTDTVSSGHSSPDLSTQGLRTPIDSPDISSLSLKDEAADMCLFVPRERASHTNANRSGPSMQSLEPSDAIIEAKFAPRSPYRKPTQTQGYTASINILEDEHNMDSDKTYVLLVDTACEDTFVMGKGVMQVLSGGRRDNQGLGMLVERTNWDLIDIIRGNVHTAIRNPVDPTLTNKEMEDRGNIIGEITFQDGGVAQLALVRSPRTCILFCYDWKREAQSTVYLYWQFGAAFAVNQRVMRDPTSGILGLGPHGTQRAYESRSSTPAPPTFLEVLEQRLSRIRTTANRRGETIAIYFALRLSPDSETYRNHVPRIEYPIQSWISFNGWPCTNEPQWNEKKIPICNPVPPDVKQWKVYLKRIKTFIVSPGVARPDLAAETGWEGTTMNFVNAQRPSGLRILLDTGSSLSYLPSPYVEDLYVNVYKRTLPDDVRTTRVTPPLPDWVERRKVQVLYEFEGKRGQSVEVYGPFERFFYQESPTRSGSNRLLEGLILPQDPDVDFGVFGLNFFQSMYVSLHKAKDGEHFVRMAPQWPENLETDLRDYEVEGLSAD</sequence>
<dbReference type="InterPro" id="IPR001969">
    <property type="entry name" value="Aspartic_peptidase_AS"/>
</dbReference>
<dbReference type="EMBL" id="JADCUA010000025">
    <property type="protein sequence ID" value="KAH9831539.1"/>
    <property type="molecule type" value="Genomic_DNA"/>
</dbReference>
<evidence type="ECO:0008006" key="5">
    <source>
        <dbReference type="Google" id="ProtNLM"/>
    </source>
</evidence>
<keyword evidence="4" id="KW-1185">Reference proteome</keyword>
<proteinExistence type="predicted"/>
<evidence type="ECO:0000256" key="2">
    <source>
        <dbReference type="SAM" id="MobiDB-lite"/>
    </source>
</evidence>
<dbReference type="RefSeq" id="XP_047774653.1">
    <property type="nucleotide sequence ID" value="XM_047917581.1"/>
</dbReference>
<evidence type="ECO:0000313" key="3">
    <source>
        <dbReference type="EMBL" id="KAH9831539.1"/>
    </source>
</evidence>
<dbReference type="InterPro" id="IPR021109">
    <property type="entry name" value="Peptidase_aspartic_dom_sf"/>
</dbReference>
<organism evidence="3 4">
    <name type="scientific">Rhodofomes roseus</name>
    <dbReference type="NCBI Taxonomy" id="34475"/>
    <lineage>
        <taxon>Eukaryota</taxon>
        <taxon>Fungi</taxon>
        <taxon>Dikarya</taxon>
        <taxon>Basidiomycota</taxon>
        <taxon>Agaricomycotina</taxon>
        <taxon>Agaricomycetes</taxon>
        <taxon>Polyporales</taxon>
        <taxon>Rhodofomes</taxon>
    </lineage>
</organism>
<keyword evidence="1" id="KW-0378">Hydrolase</keyword>
<dbReference type="PROSITE" id="PS00141">
    <property type="entry name" value="ASP_PROTEASE"/>
    <property type="match status" value="1"/>
</dbReference>
<accession>A0ABQ8K3X3</accession>
<comment type="caution">
    <text evidence="3">The sequence shown here is derived from an EMBL/GenBank/DDBJ whole genome shotgun (WGS) entry which is preliminary data.</text>
</comment>
<keyword evidence="1" id="KW-0645">Protease</keyword>
<protein>
    <recommendedName>
        <fullName evidence="5">Aspartyl protease</fullName>
    </recommendedName>
</protein>
<gene>
    <name evidence="3" type="ORF">C8Q71DRAFT_290245</name>
</gene>
<name>A0ABQ8K3X3_9APHY</name>
<keyword evidence="1" id="KW-0064">Aspartyl protease</keyword>
<dbReference type="Proteomes" id="UP000814176">
    <property type="component" value="Unassembled WGS sequence"/>
</dbReference>
<dbReference type="Gene3D" id="2.40.70.10">
    <property type="entry name" value="Acid Proteases"/>
    <property type="match status" value="1"/>
</dbReference>
<evidence type="ECO:0000313" key="4">
    <source>
        <dbReference type="Proteomes" id="UP000814176"/>
    </source>
</evidence>
<feature type="region of interest" description="Disordered" evidence="2">
    <location>
        <begin position="98"/>
        <end position="136"/>
    </location>
</feature>
<reference evidence="3 4" key="1">
    <citation type="journal article" date="2021" name="Environ. Microbiol.">
        <title>Gene family expansions and transcriptome signatures uncover fungal adaptations to wood decay.</title>
        <authorList>
            <person name="Hage H."/>
            <person name="Miyauchi S."/>
            <person name="Viragh M."/>
            <person name="Drula E."/>
            <person name="Min B."/>
            <person name="Chaduli D."/>
            <person name="Navarro D."/>
            <person name="Favel A."/>
            <person name="Norest M."/>
            <person name="Lesage-Meessen L."/>
            <person name="Balint B."/>
            <person name="Merenyi Z."/>
            <person name="de Eugenio L."/>
            <person name="Morin E."/>
            <person name="Martinez A.T."/>
            <person name="Baldrian P."/>
            <person name="Stursova M."/>
            <person name="Martinez M.J."/>
            <person name="Novotny C."/>
            <person name="Magnuson J.K."/>
            <person name="Spatafora J.W."/>
            <person name="Maurice S."/>
            <person name="Pangilinan J."/>
            <person name="Andreopoulos W."/>
            <person name="LaButti K."/>
            <person name="Hundley H."/>
            <person name="Na H."/>
            <person name="Kuo A."/>
            <person name="Barry K."/>
            <person name="Lipzen A."/>
            <person name="Henrissat B."/>
            <person name="Riley R."/>
            <person name="Ahrendt S."/>
            <person name="Nagy L.G."/>
            <person name="Grigoriev I.V."/>
            <person name="Martin F."/>
            <person name="Rosso M.N."/>
        </authorList>
    </citation>
    <scope>NUCLEOTIDE SEQUENCE [LARGE SCALE GENOMIC DNA]</scope>
    <source>
        <strain evidence="3 4">CIRM-BRFM 1785</strain>
    </source>
</reference>
<dbReference type="GeneID" id="71998313"/>
<evidence type="ECO:0000256" key="1">
    <source>
        <dbReference type="ARBA" id="ARBA00022750"/>
    </source>
</evidence>